<dbReference type="Pfam" id="PF10025">
    <property type="entry name" value="DUF2267"/>
    <property type="match status" value="1"/>
</dbReference>
<protein>
    <submittedName>
        <fullName evidence="1">Uncharacterized conserved protein, DUF2267 family</fullName>
    </submittedName>
</protein>
<dbReference type="STRING" id="490629.SAMN05216266_11138"/>
<gene>
    <name evidence="1" type="ORF">SAMN05216266_11138</name>
</gene>
<organism evidence="1 2">
    <name type="scientific">Amycolatopsis marina</name>
    <dbReference type="NCBI Taxonomy" id="490629"/>
    <lineage>
        <taxon>Bacteria</taxon>
        <taxon>Bacillati</taxon>
        <taxon>Actinomycetota</taxon>
        <taxon>Actinomycetes</taxon>
        <taxon>Pseudonocardiales</taxon>
        <taxon>Pseudonocardiaceae</taxon>
        <taxon>Amycolatopsis</taxon>
    </lineage>
</organism>
<reference evidence="2" key="1">
    <citation type="submission" date="2016-10" db="EMBL/GenBank/DDBJ databases">
        <authorList>
            <person name="Varghese N."/>
            <person name="Submissions S."/>
        </authorList>
    </citation>
    <scope>NUCLEOTIDE SEQUENCE [LARGE SCALE GENOMIC DNA]</scope>
    <source>
        <strain evidence="2">CGMCC 4.3568</strain>
    </source>
</reference>
<dbReference type="Proteomes" id="UP000243799">
    <property type="component" value="Unassembled WGS sequence"/>
</dbReference>
<keyword evidence="2" id="KW-1185">Reference proteome</keyword>
<accession>A0A1I1AYK0</accession>
<dbReference type="InterPro" id="IPR038282">
    <property type="entry name" value="DUF2267_sf"/>
</dbReference>
<dbReference type="Gene3D" id="1.10.490.110">
    <property type="entry name" value="Uncharacterized conserved protein DUF2267"/>
    <property type="match status" value="1"/>
</dbReference>
<proteinExistence type="predicted"/>
<sequence>MKEHEVVAAVRKTVGLSDADTAATATRATLSVLAQRLAGHEPRDLAAQLPAGIAEALPDVGGGEAFGVEEFYRRVADTEGQGCTQDSAREHARAVIATLKAGVTEGEFADLVSQLPDDYRQDLLTTAPVDEHKGR</sequence>
<dbReference type="RefSeq" id="WP_091674533.1">
    <property type="nucleotide sequence ID" value="NZ_FOKG01000011.1"/>
</dbReference>
<evidence type="ECO:0000313" key="2">
    <source>
        <dbReference type="Proteomes" id="UP000243799"/>
    </source>
</evidence>
<evidence type="ECO:0000313" key="1">
    <source>
        <dbReference type="EMBL" id="SFB42937.1"/>
    </source>
</evidence>
<name>A0A1I1AYK0_9PSEU</name>
<dbReference type="InterPro" id="IPR018727">
    <property type="entry name" value="DUF2267"/>
</dbReference>
<dbReference type="EMBL" id="FOKG01000011">
    <property type="protein sequence ID" value="SFB42937.1"/>
    <property type="molecule type" value="Genomic_DNA"/>
</dbReference>
<dbReference type="OrthoDB" id="952780at2"/>
<dbReference type="AlphaFoldDB" id="A0A1I1AYK0"/>